<dbReference type="Pfam" id="PF12771">
    <property type="entry name" value="SusD-like_2"/>
    <property type="match status" value="1"/>
</dbReference>
<comment type="caution">
    <text evidence="1">The sequence shown here is derived from an EMBL/GenBank/DDBJ whole genome shotgun (WGS) entry which is preliminary data.</text>
</comment>
<dbReference type="RefSeq" id="WP_235291573.1">
    <property type="nucleotide sequence ID" value="NZ_BSOH01000014.1"/>
</dbReference>
<proteinExistence type="predicted"/>
<evidence type="ECO:0008006" key="3">
    <source>
        <dbReference type="Google" id="ProtNLM"/>
    </source>
</evidence>
<evidence type="ECO:0000313" key="1">
    <source>
        <dbReference type="EMBL" id="GLR17895.1"/>
    </source>
</evidence>
<dbReference type="Gene3D" id="1.25.40.390">
    <property type="match status" value="1"/>
</dbReference>
<reference evidence="1" key="1">
    <citation type="journal article" date="2014" name="Int. J. Syst. Evol. Microbiol.">
        <title>Complete genome sequence of Corynebacterium casei LMG S-19264T (=DSM 44701T), isolated from a smear-ripened cheese.</title>
        <authorList>
            <consortium name="US DOE Joint Genome Institute (JGI-PGF)"/>
            <person name="Walter F."/>
            <person name="Albersmeier A."/>
            <person name="Kalinowski J."/>
            <person name="Ruckert C."/>
        </authorList>
    </citation>
    <scope>NUCLEOTIDE SEQUENCE</scope>
    <source>
        <strain evidence="1">NBRC 108769</strain>
    </source>
</reference>
<evidence type="ECO:0000313" key="2">
    <source>
        <dbReference type="Proteomes" id="UP001156666"/>
    </source>
</evidence>
<reference evidence="1" key="2">
    <citation type="submission" date="2023-01" db="EMBL/GenBank/DDBJ databases">
        <title>Draft genome sequence of Portibacter lacus strain NBRC 108769.</title>
        <authorList>
            <person name="Sun Q."/>
            <person name="Mori K."/>
        </authorList>
    </citation>
    <scope>NUCLEOTIDE SEQUENCE</scope>
    <source>
        <strain evidence="1">NBRC 108769</strain>
    </source>
</reference>
<accession>A0AA37WGD2</accession>
<sequence length="600" mass="67392">MKSNTIYRGLLNWKLLALGVFFCFTSCDIWDPDININPNTPNGLLESGNDSDIDPSVFMVPMLWSTVDGYDYLAWNVIPAVCEYHGKTKSLSQGNRHKSWHAFDDSGFWQPMYSSIRVVKNLRNAAIKAQDTRYEAIADIWESYTFSMVTNLYGDVPYFDPISDDPPLLSKYDSQADIYPAILAKLKDAGEIITRQDAPINAESDLVFRGDMLKWKKFSNTLRLRLAMYMADAAPAEAQAIIQEILNDQETYPIMQSNDDNATFKNDAVERPSVLYTISKAKIEEAPFSNVFIERLITLKDPRLPVIAKPVRKVHSNPETHILPSNPGPVKYAGHMYGITTDNAHATLWNGGFPFASALGDFFRKEDVTGQPLIESASTPTLIALYSEQEFFIAEAIERGFVAGDAQSHYEAAIQASFDFYSVDYAGDGYKGAFGSEGVSDFSEYISQPDVDYQGGRDKLLLIAEQKWLASFFLGIEPYFDHRRTMLPPLRASSGAENFGPNGSGSKFPSRAAYSDSEIANNPGNVAEARANGFDVPIISDESRNEAKMWIIQNNDLQMELFQEPVYSTDYPLIESINGSGVNFKSWYNDHYSTMFWFER</sequence>
<keyword evidence="2" id="KW-1185">Reference proteome</keyword>
<dbReference type="AlphaFoldDB" id="A0AA37WGD2"/>
<dbReference type="InterPro" id="IPR011990">
    <property type="entry name" value="TPR-like_helical_dom_sf"/>
</dbReference>
<gene>
    <name evidence="1" type="ORF">GCM10007940_25100</name>
</gene>
<dbReference type="InterPro" id="IPR041662">
    <property type="entry name" value="SusD-like_2"/>
</dbReference>
<name>A0AA37WGD2_9BACT</name>
<dbReference type="Proteomes" id="UP001156666">
    <property type="component" value="Unassembled WGS sequence"/>
</dbReference>
<dbReference type="SUPFAM" id="SSF48452">
    <property type="entry name" value="TPR-like"/>
    <property type="match status" value="1"/>
</dbReference>
<protein>
    <recommendedName>
        <fullName evidence="3">SusD/RagB family nutrient-binding outer membrane lipoprotein</fullName>
    </recommendedName>
</protein>
<dbReference type="EMBL" id="BSOH01000014">
    <property type="protein sequence ID" value="GLR17895.1"/>
    <property type="molecule type" value="Genomic_DNA"/>
</dbReference>
<organism evidence="1 2">
    <name type="scientific">Portibacter lacus</name>
    <dbReference type="NCBI Taxonomy" id="1099794"/>
    <lineage>
        <taxon>Bacteria</taxon>
        <taxon>Pseudomonadati</taxon>
        <taxon>Bacteroidota</taxon>
        <taxon>Saprospiria</taxon>
        <taxon>Saprospirales</taxon>
        <taxon>Haliscomenobacteraceae</taxon>
        <taxon>Portibacter</taxon>
    </lineage>
</organism>